<name>A0ABZ1SCB5_9ACTN</name>
<accession>A0ABZ1SCB5</accession>
<keyword evidence="5" id="KW-0547">Nucleotide-binding</keyword>
<dbReference type="InterPro" id="IPR050547">
    <property type="entry name" value="DEAD_box_RNA_helicases"/>
</dbReference>
<dbReference type="InterPro" id="IPR001650">
    <property type="entry name" value="Helicase_C-like"/>
</dbReference>
<dbReference type="Proteomes" id="UP001432190">
    <property type="component" value="Chromosome"/>
</dbReference>
<evidence type="ECO:0000313" key="11">
    <source>
        <dbReference type="EMBL" id="WUP52165.1"/>
    </source>
</evidence>
<dbReference type="InterPro" id="IPR014001">
    <property type="entry name" value="Helicase_ATP-bd"/>
</dbReference>
<proteinExistence type="inferred from homology"/>
<evidence type="ECO:0000256" key="7">
    <source>
        <dbReference type="ARBA" id="ARBA00022806"/>
    </source>
</evidence>
<evidence type="ECO:0000256" key="4">
    <source>
        <dbReference type="ARBA" id="ARBA00022723"/>
    </source>
</evidence>
<dbReference type="PANTHER" id="PTHR47963:SF9">
    <property type="entry name" value="CRISPR-ASSOCIATED ENDONUCLEASE_HELICASE CAS3"/>
    <property type="match status" value="1"/>
</dbReference>
<sequence length="946" mass="102613">MRAPGAAGGPKLSDAARAVWGKTDRRGISPVGWLPLWRHLADAADVAGWLWDHWLSPAVRRRIGDELPGGDADGRTLAAWLAGVHDVGKATPAFACQARSLAERMRDRGLGYDRELIRADRRYAPHATAGHAVFAGWLQQQNWADPHPFAVVVGGHHGMPPTDESLRDVQVRPHLLGDQAWQQVQHELLTWMTERSGAGDRLVEWTTVPLSQPVQAALTGLVIVADWIASNEELFPYVLDGTDVDRLRTGWERLDLPTPWLPAAPPASVDELFGARFELPAAAVPRPVQRTVAELAATMAVPGMLIVEAAMGEGKTEAALAAVEILARRTAASGCYLALPTRATSDAMFGRMLSWLRRLPDAQLGRGDRDVRLAHGKAALNPDYDRLRVTSLPSGIAQDAGGADIGVHAWLAGPKRTLLSSFVVGTIDQLLFAALRGKHLVLRHLGLAGKVVVIDEAHAYDVYMGRFLDRALEWLGAYGVPVVVLSATLPAERRAELMTAYDNGRLGPPPPRTWRDRGKPVVDHYAALRTDLRYPLVTSSQSERGGTATSCADSGRSNVIRLQRLDDELPTLVNLLRQQLADGGCALVVRNTVARVQETAAVLREAFGPQIPVTVAHSRFMAVDRAAKDRWLRDTFGPPGSGRRPHRHVVVASQVAEQSLDIDFDLLLTDLAPVDLVLQRIGRLYRHRRDNRPALLSTPTCHITGADWSQEPPQPVAGSRRVYQLATLLRSAAVLLPYLDGAPLQLPADIAPLIQAAYGGAAVGPQSWQPAMADAETRQRNDIAAKELKADSFRLASVAQAGVPLIGWLSGGVGAVDDNAARGHVRDTDAESLEVLLLVRTTDGLVLPPWLDEGGVPVPTGDIPRWPLPRHIARCTLPLPRMMTAPDVIDNVIADLERRVDVSAWQSSPWLAGELVLDVDQHGGATVAGFDLHYDPDEGLRVTRAA</sequence>
<keyword evidence="7" id="KW-0347">Helicase</keyword>
<protein>
    <submittedName>
        <fullName evidence="11">CRISPR-associated helicase Cas3</fullName>
    </submittedName>
</protein>
<evidence type="ECO:0000256" key="1">
    <source>
        <dbReference type="ARBA" id="ARBA00006847"/>
    </source>
</evidence>
<dbReference type="CDD" id="cd17930">
    <property type="entry name" value="DEXHc_cas3"/>
    <property type="match status" value="1"/>
</dbReference>
<evidence type="ECO:0000256" key="6">
    <source>
        <dbReference type="ARBA" id="ARBA00022801"/>
    </source>
</evidence>
<feature type="domain" description="HD Cas3-type" evidence="10">
    <location>
        <begin position="29"/>
        <end position="228"/>
    </location>
</feature>
<dbReference type="InterPro" id="IPR038257">
    <property type="entry name" value="CRISPR-assoc_Cas3_HD_sf"/>
</dbReference>
<evidence type="ECO:0000256" key="9">
    <source>
        <dbReference type="ARBA" id="ARBA00023118"/>
    </source>
</evidence>
<evidence type="ECO:0000259" key="10">
    <source>
        <dbReference type="PROSITE" id="PS51643"/>
    </source>
</evidence>
<dbReference type="InterPro" id="IPR006483">
    <property type="entry name" value="CRISPR-assoc_Cas3_HD"/>
</dbReference>
<dbReference type="Gene3D" id="1.10.3210.30">
    <property type="match status" value="1"/>
</dbReference>
<gene>
    <name evidence="11" type="primary">cas3</name>
    <name evidence="11" type="ORF">OG994_11885</name>
</gene>
<keyword evidence="9" id="KW-0051">Antiviral defense</keyword>
<dbReference type="Pfam" id="PF18395">
    <property type="entry name" value="Cas3_C"/>
    <property type="match status" value="1"/>
</dbReference>
<evidence type="ECO:0000256" key="2">
    <source>
        <dbReference type="ARBA" id="ARBA00009046"/>
    </source>
</evidence>
<keyword evidence="8" id="KW-0067">ATP-binding</keyword>
<dbReference type="Pfam" id="PF22590">
    <property type="entry name" value="Cas3-like_C_2"/>
    <property type="match status" value="1"/>
</dbReference>
<dbReference type="SMART" id="SM00490">
    <property type="entry name" value="HELICc"/>
    <property type="match status" value="1"/>
</dbReference>
<dbReference type="NCBIfam" id="TIGR01596">
    <property type="entry name" value="cas3_HD"/>
    <property type="match status" value="1"/>
</dbReference>
<evidence type="ECO:0000256" key="8">
    <source>
        <dbReference type="ARBA" id="ARBA00022840"/>
    </source>
</evidence>
<dbReference type="PROSITE" id="PS51643">
    <property type="entry name" value="HD_CAS3"/>
    <property type="match status" value="1"/>
</dbReference>
<dbReference type="SUPFAM" id="SSF52540">
    <property type="entry name" value="P-loop containing nucleoside triphosphate hydrolases"/>
    <property type="match status" value="1"/>
</dbReference>
<dbReference type="InterPro" id="IPR054712">
    <property type="entry name" value="Cas3-like_dom"/>
</dbReference>
<dbReference type="SMART" id="SM00487">
    <property type="entry name" value="DEXDc"/>
    <property type="match status" value="1"/>
</dbReference>
<organism evidence="11 12">
    <name type="scientific">Micromonospora globbae</name>
    <dbReference type="NCBI Taxonomy" id="1894969"/>
    <lineage>
        <taxon>Bacteria</taxon>
        <taxon>Bacillati</taxon>
        <taxon>Actinomycetota</taxon>
        <taxon>Actinomycetes</taxon>
        <taxon>Micromonosporales</taxon>
        <taxon>Micromonosporaceae</taxon>
        <taxon>Micromonospora</taxon>
    </lineage>
</organism>
<dbReference type="EMBL" id="CP108084">
    <property type="protein sequence ID" value="WUP52165.1"/>
    <property type="molecule type" value="Genomic_DNA"/>
</dbReference>
<dbReference type="InterPro" id="IPR041372">
    <property type="entry name" value="Cas3_C"/>
</dbReference>
<evidence type="ECO:0000256" key="3">
    <source>
        <dbReference type="ARBA" id="ARBA00022722"/>
    </source>
</evidence>
<dbReference type="InterPro" id="IPR027417">
    <property type="entry name" value="P-loop_NTPase"/>
</dbReference>
<reference evidence="11" key="1">
    <citation type="submission" date="2022-10" db="EMBL/GenBank/DDBJ databases">
        <title>The complete genomes of actinobacterial strains from the NBC collection.</title>
        <authorList>
            <person name="Joergensen T.S."/>
            <person name="Alvarez Arevalo M."/>
            <person name="Sterndorff E.B."/>
            <person name="Faurdal D."/>
            <person name="Vuksanovic O."/>
            <person name="Mourched A.-S."/>
            <person name="Charusanti P."/>
            <person name="Shaw S."/>
            <person name="Blin K."/>
            <person name="Weber T."/>
        </authorList>
    </citation>
    <scope>NUCLEOTIDE SEQUENCE</scope>
    <source>
        <strain evidence="11">NBC_00256</strain>
    </source>
</reference>
<dbReference type="PANTHER" id="PTHR47963">
    <property type="entry name" value="DEAD-BOX ATP-DEPENDENT RNA HELICASE 47, MITOCHONDRIAL"/>
    <property type="match status" value="1"/>
</dbReference>
<keyword evidence="12" id="KW-1185">Reference proteome</keyword>
<dbReference type="Pfam" id="PF18019">
    <property type="entry name" value="Cas3_HD"/>
    <property type="match status" value="1"/>
</dbReference>
<dbReference type="RefSeq" id="WP_328853227.1">
    <property type="nucleotide sequence ID" value="NZ_CP108084.1"/>
</dbReference>
<dbReference type="InterPro" id="IPR006474">
    <property type="entry name" value="Helicase_Cas3_CRISPR-ass_core"/>
</dbReference>
<dbReference type="Gene3D" id="3.40.50.300">
    <property type="entry name" value="P-loop containing nucleotide triphosphate hydrolases"/>
    <property type="match status" value="2"/>
</dbReference>
<keyword evidence="4" id="KW-0479">Metal-binding</keyword>
<evidence type="ECO:0000256" key="5">
    <source>
        <dbReference type="ARBA" id="ARBA00022741"/>
    </source>
</evidence>
<dbReference type="CDD" id="cd09641">
    <property type="entry name" value="Cas3''_I"/>
    <property type="match status" value="1"/>
</dbReference>
<keyword evidence="6" id="KW-0378">Hydrolase</keyword>
<dbReference type="NCBIfam" id="TIGR01587">
    <property type="entry name" value="cas3_core"/>
    <property type="match status" value="1"/>
</dbReference>
<comment type="similarity">
    <text evidence="1">In the N-terminal section; belongs to the CRISPR-associated nuclease Cas3-HD family.</text>
</comment>
<keyword evidence="3" id="KW-0540">Nuclease</keyword>
<evidence type="ECO:0000313" key="12">
    <source>
        <dbReference type="Proteomes" id="UP001432190"/>
    </source>
</evidence>
<comment type="similarity">
    <text evidence="2">In the central section; belongs to the CRISPR-associated helicase Cas3 family.</text>
</comment>